<dbReference type="AlphaFoldDB" id="A0A4Z1KLU1"/>
<accession>A0A4Z1KLU1</accession>
<evidence type="ECO:0000313" key="1">
    <source>
        <dbReference type="EMBL" id="TGO85252.1"/>
    </source>
</evidence>
<proteinExistence type="predicted"/>
<dbReference type="Proteomes" id="UP000297280">
    <property type="component" value="Unassembled WGS sequence"/>
</dbReference>
<evidence type="ECO:0000313" key="2">
    <source>
        <dbReference type="Proteomes" id="UP000297280"/>
    </source>
</evidence>
<protein>
    <submittedName>
        <fullName evidence="1">Uncharacterized protein</fullName>
    </submittedName>
</protein>
<name>A0A4Z1KLU1_9HELO</name>
<organism evidence="1 2">
    <name type="scientific">Botrytis porri</name>
    <dbReference type="NCBI Taxonomy" id="87229"/>
    <lineage>
        <taxon>Eukaryota</taxon>
        <taxon>Fungi</taxon>
        <taxon>Dikarya</taxon>
        <taxon>Ascomycota</taxon>
        <taxon>Pezizomycotina</taxon>
        <taxon>Leotiomycetes</taxon>
        <taxon>Helotiales</taxon>
        <taxon>Sclerotiniaceae</taxon>
        <taxon>Botrytis</taxon>
    </lineage>
</organism>
<keyword evidence="2" id="KW-1185">Reference proteome</keyword>
<reference evidence="1 2" key="1">
    <citation type="submission" date="2017-12" db="EMBL/GenBank/DDBJ databases">
        <title>Comparative genomics of Botrytis spp.</title>
        <authorList>
            <person name="Valero-Jimenez C.A."/>
            <person name="Tapia P."/>
            <person name="Veloso J."/>
            <person name="Silva-Moreno E."/>
            <person name="Staats M."/>
            <person name="Valdes J.H."/>
            <person name="Van Kan J.A.L."/>
        </authorList>
    </citation>
    <scope>NUCLEOTIDE SEQUENCE [LARGE SCALE GENOMIC DNA]</scope>
    <source>
        <strain evidence="1 2">MUCL3349</strain>
    </source>
</reference>
<sequence length="129" mass="14360">MTSRPSVANPSAEESCTKTDSMAYMHLNSAPSQSPEIDLSFLQILSSEDALHRIIASHIKTSCNPIHIRQTSYIRADMHCYQSSISDDARSPQAIKVKCGYVRNFPACHLRLETSLLFWCTRNAADTIG</sequence>
<dbReference type="EMBL" id="PQXO01000415">
    <property type="protein sequence ID" value="TGO85252.1"/>
    <property type="molecule type" value="Genomic_DNA"/>
</dbReference>
<gene>
    <name evidence="1" type="ORF">BPOR_0416g00120</name>
</gene>
<comment type="caution">
    <text evidence="1">The sequence shown here is derived from an EMBL/GenBank/DDBJ whole genome shotgun (WGS) entry which is preliminary data.</text>
</comment>